<gene>
    <name evidence="2" type="ORF">E2C01_054717</name>
</gene>
<comment type="caution">
    <text evidence="2">The sequence shown here is derived from an EMBL/GenBank/DDBJ whole genome shotgun (WGS) entry which is preliminary data.</text>
</comment>
<sequence>MLRFADMWDSAETLQPARPSPACILSRFSCPTLLLASPSPPPVPSSLLSLSEHPVPPPCPSLSHFHPPSLTRPLPPSEPHHIVSPVHSLPLPGSTPPVSSYQPFPPTPPRPSLTTPPVCSSRLTHLIPRLGSGGASPFPVSVSLLACQWRV</sequence>
<protein>
    <submittedName>
        <fullName evidence="2">Uncharacterized protein</fullName>
    </submittedName>
</protein>
<reference evidence="2 3" key="1">
    <citation type="submission" date="2019-05" db="EMBL/GenBank/DDBJ databases">
        <title>Another draft genome of Portunus trituberculatus and its Hox gene families provides insights of decapod evolution.</title>
        <authorList>
            <person name="Jeong J.-H."/>
            <person name="Song I."/>
            <person name="Kim S."/>
            <person name="Choi T."/>
            <person name="Kim D."/>
            <person name="Ryu S."/>
            <person name="Kim W."/>
        </authorList>
    </citation>
    <scope>NUCLEOTIDE SEQUENCE [LARGE SCALE GENOMIC DNA]</scope>
    <source>
        <tissue evidence="2">Muscle</tissue>
    </source>
</reference>
<evidence type="ECO:0000313" key="2">
    <source>
        <dbReference type="EMBL" id="MPC60661.1"/>
    </source>
</evidence>
<organism evidence="2 3">
    <name type="scientific">Portunus trituberculatus</name>
    <name type="common">Swimming crab</name>
    <name type="synonym">Neptunus trituberculatus</name>
    <dbReference type="NCBI Taxonomy" id="210409"/>
    <lineage>
        <taxon>Eukaryota</taxon>
        <taxon>Metazoa</taxon>
        <taxon>Ecdysozoa</taxon>
        <taxon>Arthropoda</taxon>
        <taxon>Crustacea</taxon>
        <taxon>Multicrustacea</taxon>
        <taxon>Malacostraca</taxon>
        <taxon>Eumalacostraca</taxon>
        <taxon>Eucarida</taxon>
        <taxon>Decapoda</taxon>
        <taxon>Pleocyemata</taxon>
        <taxon>Brachyura</taxon>
        <taxon>Eubrachyura</taxon>
        <taxon>Portunoidea</taxon>
        <taxon>Portunidae</taxon>
        <taxon>Portuninae</taxon>
        <taxon>Portunus</taxon>
    </lineage>
</organism>
<feature type="region of interest" description="Disordered" evidence="1">
    <location>
        <begin position="66"/>
        <end position="117"/>
    </location>
</feature>
<keyword evidence="3" id="KW-1185">Reference proteome</keyword>
<accession>A0A5B7GKL2</accession>
<dbReference type="EMBL" id="VSRR010017772">
    <property type="protein sequence ID" value="MPC60661.1"/>
    <property type="molecule type" value="Genomic_DNA"/>
</dbReference>
<evidence type="ECO:0000313" key="3">
    <source>
        <dbReference type="Proteomes" id="UP000324222"/>
    </source>
</evidence>
<proteinExistence type="predicted"/>
<evidence type="ECO:0000256" key="1">
    <source>
        <dbReference type="SAM" id="MobiDB-lite"/>
    </source>
</evidence>
<name>A0A5B7GKL2_PORTR</name>
<dbReference type="Proteomes" id="UP000324222">
    <property type="component" value="Unassembled WGS sequence"/>
</dbReference>
<dbReference type="AlphaFoldDB" id="A0A5B7GKL2"/>